<dbReference type="Pfam" id="PF14520">
    <property type="entry name" value="HHH_5"/>
    <property type="match status" value="1"/>
</dbReference>
<dbReference type="GO" id="GO:0009432">
    <property type="term" value="P:SOS response"/>
    <property type="evidence" value="ECO:0007669"/>
    <property type="project" value="UniProtKB-UniRule"/>
</dbReference>
<evidence type="ECO:0000256" key="1">
    <source>
        <dbReference type="ARBA" id="ARBA00022490"/>
    </source>
</evidence>
<dbReference type="Gene3D" id="1.10.150.20">
    <property type="entry name" value="5' to 3' exonuclease, C-terminal subdomain"/>
    <property type="match status" value="1"/>
</dbReference>
<dbReference type="InterPro" id="IPR035901">
    <property type="entry name" value="GIY-YIG_endonuc_sf"/>
</dbReference>
<dbReference type="RefSeq" id="WP_135388555.1">
    <property type="nucleotide sequence ID" value="NZ_PGGK01000002.1"/>
</dbReference>
<dbReference type="GO" id="GO:0006289">
    <property type="term" value="P:nucleotide-excision repair"/>
    <property type="evidence" value="ECO:0007669"/>
    <property type="project" value="UniProtKB-UniRule"/>
</dbReference>
<organism evidence="10 11">
    <name type="scientific">Methanolobus halotolerans</name>
    <dbReference type="NCBI Taxonomy" id="2052935"/>
    <lineage>
        <taxon>Archaea</taxon>
        <taxon>Methanobacteriati</taxon>
        <taxon>Methanobacteriota</taxon>
        <taxon>Stenosarchaea group</taxon>
        <taxon>Methanomicrobia</taxon>
        <taxon>Methanosarcinales</taxon>
        <taxon>Methanosarcinaceae</taxon>
        <taxon>Methanolobus</taxon>
    </lineage>
</organism>
<proteinExistence type="inferred from homology"/>
<dbReference type="InterPro" id="IPR001162">
    <property type="entry name" value="UvrC_RNase_H_dom"/>
</dbReference>
<dbReference type="InterPro" id="IPR036876">
    <property type="entry name" value="UVR_dom_sf"/>
</dbReference>
<dbReference type="GO" id="GO:0005737">
    <property type="term" value="C:cytoplasm"/>
    <property type="evidence" value="ECO:0007669"/>
    <property type="project" value="UniProtKB-SubCell"/>
</dbReference>
<evidence type="ECO:0000256" key="3">
    <source>
        <dbReference type="ARBA" id="ARBA00022769"/>
    </source>
</evidence>
<dbReference type="SUPFAM" id="SSF82771">
    <property type="entry name" value="GIY-YIG endonuclease"/>
    <property type="match status" value="1"/>
</dbReference>
<dbReference type="FunFam" id="3.40.1440.10:FF:000001">
    <property type="entry name" value="UvrABC system protein C"/>
    <property type="match status" value="1"/>
</dbReference>
<evidence type="ECO:0000256" key="6">
    <source>
        <dbReference type="HAMAP-Rule" id="MF_00203"/>
    </source>
</evidence>
<dbReference type="Gene3D" id="3.30.420.340">
    <property type="entry name" value="UvrC, RNAse H endonuclease domain"/>
    <property type="match status" value="1"/>
</dbReference>
<dbReference type="InterPro" id="IPR050066">
    <property type="entry name" value="UvrABC_protein_C"/>
</dbReference>
<dbReference type="InterPro" id="IPR010994">
    <property type="entry name" value="RuvA_2-like"/>
</dbReference>
<comment type="similarity">
    <text evidence="6">Belongs to the UvrC family.</text>
</comment>
<dbReference type="Pfam" id="PF01541">
    <property type="entry name" value="GIY-YIG"/>
    <property type="match status" value="1"/>
</dbReference>
<evidence type="ECO:0000256" key="4">
    <source>
        <dbReference type="ARBA" id="ARBA00022881"/>
    </source>
</evidence>
<dbReference type="Pfam" id="PF08459">
    <property type="entry name" value="UvrC_RNaseH_dom"/>
    <property type="match status" value="1"/>
</dbReference>
<dbReference type="Pfam" id="PF22920">
    <property type="entry name" value="UvrC_RNaseH"/>
    <property type="match status" value="1"/>
</dbReference>
<keyword evidence="6" id="KW-0742">SOS response</keyword>
<dbReference type="InterPro" id="IPR003583">
    <property type="entry name" value="Hlx-hairpin-Hlx_DNA-bd_motif"/>
</dbReference>
<comment type="caution">
    <text evidence="10">The sequence shown here is derived from an EMBL/GenBank/DDBJ whole genome shotgun (WGS) entry which is preliminary data.</text>
</comment>
<dbReference type="InterPro" id="IPR047296">
    <property type="entry name" value="GIY-YIG_UvrC_Cho"/>
</dbReference>
<keyword evidence="2 6" id="KW-0227">DNA damage</keyword>
<dbReference type="SMART" id="SM00465">
    <property type="entry name" value="GIYc"/>
    <property type="match status" value="1"/>
</dbReference>
<sequence>MVPDLSKIPDSPGVYLMKDSSGDIIYVGKAISLIKRVRSYFQSSANQTPKTRVLVRQIDDIEFIVTDTEIDALVLEANLIKKYRPRYNVRLKDDKRYPYVKVTINEKFPRIFLTRRRLMDDALYFGPYTNSRAIRSTLEVISKMFLLRRCKKQVTSGKTRPCLNYHIKRCMAPCRDSMDLEEYNRRVMEAVRFLKGDTAGLLKELEEKMNTFAASQEYEAAAEVRDQIGGLKCLTEQQIATSGIGDRDVIAAVADGPTVYLQIFYIRHGSMVGKVDFTMVDSGGSVEVPSALAAFIKQYYQDSPIPPEILVQYELPENELISGWLGQRSGREVKIQVPFRTEKKKIMDMCVRNAEMAMRVAKMEKGPAESSLIALNELKDVLSLEKLPKHIEGFDISNISGTNAVGSVVVFESGLPANSRYRQHNIRTVRGIDDFAMMAEVVNRRYSRLLKEKDSLPDLILIDGGPGQVGAAKSSLDALGLDIPLIGLAKRFEHIITPCKGPGEVIILPLTSPALKLLMRIRDEAHRFAVTSHRRRRSATLTHSQLDAIPGVGPGKKKLLIEHFGSVENMKSASPEDLMQVKGISKKIAELIHEYLCDKSSVKADGG</sequence>
<dbReference type="CDD" id="cd10434">
    <property type="entry name" value="GIY-YIG_UvrC_Cho"/>
    <property type="match status" value="1"/>
</dbReference>
<dbReference type="HAMAP" id="MF_00203">
    <property type="entry name" value="UvrC"/>
    <property type="match status" value="1"/>
</dbReference>
<comment type="subcellular location">
    <subcellularLocation>
        <location evidence="6">Cytoplasm</location>
    </subcellularLocation>
</comment>
<dbReference type="NCBIfam" id="NF001824">
    <property type="entry name" value="PRK00558.1-5"/>
    <property type="match status" value="1"/>
</dbReference>
<dbReference type="SUPFAM" id="SSF47781">
    <property type="entry name" value="RuvA domain 2-like"/>
    <property type="match status" value="1"/>
</dbReference>
<feature type="domain" description="UvrC family homology region profile" evidence="9">
    <location>
        <begin position="249"/>
        <end position="476"/>
    </location>
</feature>
<dbReference type="NCBIfam" id="TIGR00194">
    <property type="entry name" value="uvrC"/>
    <property type="match status" value="1"/>
</dbReference>
<keyword evidence="11" id="KW-1185">Reference proteome</keyword>
<evidence type="ECO:0000313" key="11">
    <source>
        <dbReference type="Proteomes" id="UP000297295"/>
    </source>
</evidence>
<comment type="subunit">
    <text evidence="6">Interacts with UvrB in an incision complex.</text>
</comment>
<feature type="domain" description="UVR" evidence="7">
    <location>
        <begin position="199"/>
        <end position="234"/>
    </location>
</feature>
<evidence type="ECO:0000259" key="9">
    <source>
        <dbReference type="PROSITE" id="PS50165"/>
    </source>
</evidence>
<dbReference type="GO" id="GO:0009380">
    <property type="term" value="C:excinuclease repair complex"/>
    <property type="evidence" value="ECO:0007669"/>
    <property type="project" value="InterPro"/>
</dbReference>
<dbReference type="Gene3D" id="4.10.860.10">
    <property type="entry name" value="UVR domain"/>
    <property type="match status" value="1"/>
</dbReference>
<dbReference type="PROSITE" id="PS50164">
    <property type="entry name" value="GIY_YIG"/>
    <property type="match status" value="1"/>
</dbReference>
<dbReference type="PANTHER" id="PTHR30562:SF1">
    <property type="entry name" value="UVRABC SYSTEM PROTEIN C"/>
    <property type="match status" value="1"/>
</dbReference>
<evidence type="ECO:0000256" key="2">
    <source>
        <dbReference type="ARBA" id="ARBA00022763"/>
    </source>
</evidence>
<dbReference type="InterPro" id="IPR001943">
    <property type="entry name" value="UVR_dom"/>
</dbReference>
<dbReference type="InterPro" id="IPR004791">
    <property type="entry name" value="UvrC"/>
</dbReference>
<dbReference type="InterPro" id="IPR000305">
    <property type="entry name" value="GIY-YIG_endonuc"/>
</dbReference>
<dbReference type="EMBL" id="PGGK01000002">
    <property type="protein sequence ID" value="TGC10986.1"/>
    <property type="molecule type" value="Genomic_DNA"/>
</dbReference>
<protein>
    <recommendedName>
        <fullName evidence="6">UvrABC system protein C</fullName>
        <shortName evidence="6">Protein UvrC</shortName>
    </recommendedName>
    <alternativeName>
        <fullName evidence="6">Excinuclease ABC subunit C</fullName>
    </alternativeName>
</protein>
<dbReference type="PANTHER" id="PTHR30562">
    <property type="entry name" value="UVRC/OXIDOREDUCTASE"/>
    <property type="match status" value="1"/>
</dbReference>
<dbReference type="SUPFAM" id="SSF46600">
    <property type="entry name" value="C-terminal UvrC-binding domain of UvrB"/>
    <property type="match status" value="1"/>
</dbReference>
<gene>
    <name evidence="6" type="primary">uvrC</name>
    <name evidence="10" type="ORF">CUN85_02195</name>
</gene>
<dbReference type="PROSITE" id="PS50151">
    <property type="entry name" value="UVR"/>
    <property type="match status" value="1"/>
</dbReference>
<evidence type="ECO:0000259" key="7">
    <source>
        <dbReference type="PROSITE" id="PS50151"/>
    </source>
</evidence>
<keyword evidence="1 6" id="KW-0963">Cytoplasm</keyword>
<name>A0A4E0Q819_9EURY</name>
<keyword evidence="5 6" id="KW-0234">DNA repair</keyword>
<evidence type="ECO:0000259" key="8">
    <source>
        <dbReference type="PROSITE" id="PS50164"/>
    </source>
</evidence>
<dbReference type="Pfam" id="PF02151">
    <property type="entry name" value="UVR"/>
    <property type="match status" value="1"/>
</dbReference>
<evidence type="ECO:0000313" key="10">
    <source>
        <dbReference type="EMBL" id="TGC10986.1"/>
    </source>
</evidence>
<dbReference type="OrthoDB" id="121419at2157"/>
<dbReference type="Proteomes" id="UP000297295">
    <property type="component" value="Unassembled WGS sequence"/>
</dbReference>
<dbReference type="Gene3D" id="3.40.1440.10">
    <property type="entry name" value="GIY-YIG endonuclease"/>
    <property type="match status" value="1"/>
</dbReference>
<accession>A0A4E0Q819</accession>
<dbReference type="SMART" id="SM00278">
    <property type="entry name" value="HhH1"/>
    <property type="match status" value="2"/>
</dbReference>
<dbReference type="InterPro" id="IPR038476">
    <property type="entry name" value="UvrC_RNase_H_dom_sf"/>
</dbReference>
<keyword evidence="4 6" id="KW-0267">Excision nuclease</keyword>
<dbReference type="GO" id="GO:0003677">
    <property type="term" value="F:DNA binding"/>
    <property type="evidence" value="ECO:0007669"/>
    <property type="project" value="UniProtKB-UniRule"/>
</dbReference>
<dbReference type="AlphaFoldDB" id="A0A4E0Q819"/>
<feature type="domain" description="GIY-YIG" evidence="8">
    <location>
        <begin position="10"/>
        <end position="89"/>
    </location>
</feature>
<comment type="function">
    <text evidence="6">The UvrABC repair system catalyzes the recognition and processing of DNA lesions. UvrC both incises the 5' and 3' sides of the lesion. The N-terminal half is responsible for the 3' incision and the C-terminal half is responsible for the 5' incision.</text>
</comment>
<dbReference type="GO" id="GO:0009381">
    <property type="term" value="F:excinuclease ABC activity"/>
    <property type="evidence" value="ECO:0007669"/>
    <property type="project" value="UniProtKB-UniRule"/>
</dbReference>
<reference evidence="10 11" key="1">
    <citation type="submission" date="2017-11" db="EMBL/GenBank/DDBJ databases">
        <title>Isolation and Characterization of Methanogenic Archaea from Saline Meromictic Lake at Siberia.</title>
        <authorList>
            <person name="Shen Y."/>
            <person name="Huang H.-H."/>
            <person name="Lai M.-C."/>
            <person name="Chen S.-C."/>
        </authorList>
    </citation>
    <scope>NUCLEOTIDE SEQUENCE [LARGE SCALE GENOMIC DNA]</scope>
    <source>
        <strain evidence="10 11">SY-01</strain>
    </source>
</reference>
<keyword evidence="3 6" id="KW-0228">DNA excision</keyword>
<evidence type="ECO:0000256" key="5">
    <source>
        <dbReference type="ARBA" id="ARBA00023204"/>
    </source>
</evidence>
<dbReference type="PROSITE" id="PS50165">
    <property type="entry name" value="UVRC"/>
    <property type="match status" value="1"/>
</dbReference>